<dbReference type="EMBL" id="QOIL01000001">
    <property type="protein sequence ID" value="RCG33047.1"/>
    <property type="molecule type" value="Genomic_DNA"/>
</dbReference>
<evidence type="ECO:0000313" key="1">
    <source>
        <dbReference type="EMBL" id="RCG33047.1"/>
    </source>
</evidence>
<protein>
    <submittedName>
        <fullName evidence="1">Uncharacterized protein</fullName>
    </submittedName>
</protein>
<keyword evidence="2" id="KW-1185">Reference proteome</keyword>
<dbReference type="RefSeq" id="WP_114026712.1">
    <property type="nucleotide sequence ID" value="NZ_QOIL01000001.1"/>
</dbReference>
<comment type="caution">
    <text evidence="1">The sequence shown here is derived from an EMBL/GenBank/DDBJ whole genome shotgun (WGS) entry which is preliminary data.</text>
</comment>
<dbReference type="AlphaFoldDB" id="A0A367FTM2"/>
<reference evidence="1 2" key="1">
    <citation type="submission" date="2018-06" db="EMBL/GenBank/DDBJ databases">
        <title>Sphaerisporangium craniellae sp. nov., isolated from a marine sponge in the South China Sea.</title>
        <authorList>
            <person name="Li L."/>
        </authorList>
    </citation>
    <scope>NUCLEOTIDE SEQUENCE [LARGE SCALE GENOMIC DNA]</scope>
    <source>
        <strain evidence="1 2">CCTCC AA 208026</strain>
    </source>
</reference>
<dbReference type="Proteomes" id="UP000253094">
    <property type="component" value="Unassembled WGS sequence"/>
</dbReference>
<proteinExistence type="predicted"/>
<dbReference type="OrthoDB" id="3535684at2"/>
<sequence length="221" mass="22343">MPSRTLIVVAVAGVLAAAGAGLYVTTRPEAGPTPAFFRGEPTSALYAPIATRRLDPRPLTGQEVFGTSPRVTAQGVTMERGQVTVSDDCAEALWGSEVKAAASGCARVVRGGFAGAGGGVAGEYAVFDMADGASADRLVAALDPRRGGGFLRPAPGRQAFDAARSRAEVRALGHFVVVNWVGPVGNRVGPVGDVGGADLTFPQLALDGLGAFAQARVLAAG</sequence>
<name>A0A367FTM2_9ACTN</name>
<organism evidence="1 2">
    <name type="scientific">Sphaerisporangium album</name>
    <dbReference type="NCBI Taxonomy" id="509200"/>
    <lineage>
        <taxon>Bacteria</taxon>
        <taxon>Bacillati</taxon>
        <taxon>Actinomycetota</taxon>
        <taxon>Actinomycetes</taxon>
        <taxon>Streptosporangiales</taxon>
        <taxon>Streptosporangiaceae</taxon>
        <taxon>Sphaerisporangium</taxon>
    </lineage>
</organism>
<gene>
    <name evidence="1" type="ORF">DQ384_00930</name>
</gene>
<accession>A0A367FTM2</accession>
<evidence type="ECO:0000313" key="2">
    <source>
        <dbReference type="Proteomes" id="UP000253094"/>
    </source>
</evidence>